<keyword evidence="4 8" id="KW-0479">Metal-binding</keyword>
<keyword evidence="7 8" id="KW-0408">Iron</keyword>
<evidence type="ECO:0000256" key="6">
    <source>
        <dbReference type="ARBA" id="ARBA00023002"/>
    </source>
</evidence>
<dbReference type="Pfam" id="PF13442">
    <property type="entry name" value="Cytochrome_CBB3"/>
    <property type="match status" value="1"/>
</dbReference>
<dbReference type="GO" id="GO:0046872">
    <property type="term" value="F:metal ion binding"/>
    <property type="evidence" value="ECO:0007669"/>
    <property type="project" value="UniProtKB-KW"/>
</dbReference>
<dbReference type="Gene3D" id="1.10.760.10">
    <property type="entry name" value="Cytochrome c-like domain"/>
    <property type="match status" value="1"/>
</dbReference>
<dbReference type="Pfam" id="PF01011">
    <property type="entry name" value="PQQ"/>
    <property type="match status" value="2"/>
</dbReference>
<comment type="similarity">
    <text evidence="2">Belongs to the bacterial PQQ dehydrogenase family.</text>
</comment>
<evidence type="ECO:0000256" key="8">
    <source>
        <dbReference type="PROSITE-ProRule" id="PRU00433"/>
    </source>
</evidence>
<dbReference type="InterPro" id="IPR009056">
    <property type="entry name" value="Cyt_c-like_dom"/>
</dbReference>
<dbReference type="SUPFAM" id="SSF46626">
    <property type="entry name" value="Cytochrome c"/>
    <property type="match status" value="1"/>
</dbReference>
<comment type="cofactor">
    <cofactor evidence="1">
        <name>pyrroloquinoline quinone</name>
        <dbReference type="ChEBI" id="CHEBI:58442"/>
    </cofactor>
</comment>
<dbReference type="AlphaFoldDB" id="A0A1G7I0M9"/>
<evidence type="ECO:0000256" key="2">
    <source>
        <dbReference type="ARBA" id="ARBA00008156"/>
    </source>
</evidence>
<reference evidence="11 12" key="1">
    <citation type="submission" date="2016-10" db="EMBL/GenBank/DDBJ databases">
        <authorList>
            <person name="de Groot N.N."/>
        </authorList>
    </citation>
    <scope>NUCLEOTIDE SEQUENCE [LARGE SCALE GENOMIC DNA]</scope>
    <source>
        <strain evidence="11 12">GAS232</strain>
    </source>
</reference>
<keyword evidence="6" id="KW-0560">Oxidoreductase</keyword>
<dbReference type="InterPro" id="IPR036909">
    <property type="entry name" value="Cyt_c-like_dom_sf"/>
</dbReference>
<dbReference type="CDD" id="cd10280">
    <property type="entry name" value="PQQ_mGDH"/>
    <property type="match status" value="1"/>
</dbReference>
<evidence type="ECO:0000256" key="3">
    <source>
        <dbReference type="ARBA" id="ARBA00022617"/>
    </source>
</evidence>
<name>A0A1G7I0M9_9BACT</name>
<dbReference type="GO" id="GO:0048038">
    <property type="term" value="F:quinone binding"/>
    <property type="evidence" value="ECO:0007669"/>
    <property type="project" value="InterPro"/>
</dbReference>
<dbReference type="GO" id="GO:0020037">
    <property type="term" value="F:heme binding"/>
    <property type="evidence" value="ECO:0007669"/>
    <property type="project" value="InterPro"/>
</dbReference>
<keyword evidence="3 8" id="KW-0349">Heme</keyword>
<feature type="domain" description="Cytochrome c" evidence="10">
    <location>
        <begin position="484"/>
        <end position="560"/>
    </location>
</feature>
<dbReference type="PROSITE" id="PS51007">
    <property type="entry name" value="CYTC"/>
    <property type="match status" value="1"/>
</dbReference>
<proteinExistence type="inferred from homology"/>
<evidence type="ECO:0000259" key="10">
    <source>
        <dbReference type="PROSITE" id="PS51007"/>
    </source>
</evidence>
<dbReference type="EMBL" id="LT629690">
    <property type="protein sequence ID" value="SDF06301.1"/>
    <property type="molecule type" value="Genomic_DNA"/>
</dbReference>
<dbReference type="InterPro" id="IPR002372">
    <property type="entry name" value="PQQ_rpt_dom"/>
</dbReference>
<dbReference type="Proteomes" id="UP000182427">
    <property type="component" value="Chromosome I"/>
</dbReference>
<dbReference type="InterPro" id="IPR018391">
    <property type="entry name" value="PQQ_b-propeller_rpt"/>
</dbReference>
<dbReference type="GO" id="GO:0016614">
    <property type="term" value="F:oxidoreductase activity, acting on CH-OH group of donors"/>
    <property type="evidence" value="ECO:0007669"/>
    <property type="project" value="InterPro"/>
</dbReference>
<evidence type="ECO:0000313" key="11">
    <source>
        <dbReference type="EMBL" id="SDF06301.1"/>
    </source>
</evidence>
<sequence length="746" mass="80760">MQYRKFIGASLCASATLMVALSSERATTVRAEQHKRYADWSQFEGSSDASQYSSLKQVNKTNVTQLQQAWFYPAGNNGLLFGSNPIVVDGVMFVLGRSNRIAALDAVTGKEIWVYDTQNPRGITNRGLTYWKSDDGTDARILFASNNELHALNAKTGTLITSFGVNGSVNLKEGLGRDPSKVRSIQSSTPGKIFGNLILMGSAPGEDYGSPPGDIRAYDVITGKLVWSFHTIPHPGEFGYDTWPADAWQHEGGVNTWGEFSIDEKRGIAYFPLGSATYDFYGADRKGMNLFANCILALDAKTGKYLWHFQTVHHDLWDYDLAASPKLITVKHDGKVVDALAAAGKNGFLYVLDRVTGRPLWPIEERPVPVSTVPGEQSWPTQPFPTVVPPFVRQSFTADDINPYIQEPAEQERLRKLVREAKNDGLFTPPSLQNTIQAPGNGGGANWGALAADPDAGFVYVQAKNAPSLLKLEPRAPRRPIQGPPSTVGLVLYKQNCQACHLAEQQGQPPVIPSLKGVVERIGASRVKETVHNGQSPMPAFADFTNTDLDALVAYLESPSTAKAPPNLEALLAPPPKTAGQRYWTGYGYMDSEDGLPAIKGPWSTLTAYDLNRGKIAWQVPLGGITRLEAKGIKGTGSYWPRGGVAVTAGGLIFSGTKSDSKFRAYDKDTGKVLWEKELPAAPEGIPAVYEVNGKEYIVISARPGTVLAGTDVGAHQNSDGPLAKETSGDAAPSQGYYVFALPAKR</sequence>
<dbReference type="SUPFAM" id="SSF50998">
    <property type="entry name" value="Quinoprotein alcohol dehydrogenase-like"/>
    <property type="match status" value="1"/>
</dbReference>
<feature type="signal peptide" evidence="9">
    <location>
        <begin position="1"/>
        <end position="20"/>
    </location>
</feature>
<dbReference type="GO" id="GO:0016020">
    <property type="term" value="C:membrane"/>
    <property type="evidence" value="ECO:0007669"/>
    <property type="project" value="InterPro"/>
</dbReference>
<evidence type="ECO:0000256" key="4">
    <source>
        <dbReference type="ARBA" id="ARBA00022723"/>
    </source>
</evidence>
<dbReference type="OrthoDB" id="9794322at2"/>
<dbReference type="RefSeq" id="WP_083344407.1">
    <property type="nucleotide sequence ID" value="NZ_LT629690.1"/>
</dbReference>
<dbReference type="GO" id="GO:0009055">
    <property type="term" value="F:electron transfer activity"/>
    <property type="evidence" value="ECO:0007669"/>
    <property type="project" value="InterPro"/>
</dbReference>
<dbReference type="InterPro" id="IPR011047">
    <property type="entry name" value="Quinoprotein_ADH-like_sf"/>
</dbReference>
<evidence type="ECO:0000256" key="9">
    <source>
        <dbReference type="SAM" id="SignalP"/>
    </source>
</evidence>
<gene>
    <name evidence="11" type="ORF">SAMN05444167_1281</name>
</gene>
<feature type="chain" id="PRO_5009241324" evidence="9">
    <location>
        <begin position="21"/>
        <end position="746"/>
    </location>
</feature>
<dbReference type="PANTHER" id="PTHR32303:SF4">
    <property type="entry name" value="QUINOPROTEIN GLUCOSE DEHYDROGENASE"/>
    <property type="match status" value="1"/>
</dbReference>
<keyword evidence="12" id="KW-1185">Reference proteome</keyword>
<dbReference type="InterPro" id="IPR017511">
    <property type="entry name" value="PQQ_mDH"/>
</dbReference>
<protein>
    <submittedName>
        <fullName evidence="11">Quinoprotein glucose dehydrogenase</fullName>
    </submittedName>
</protein>
<organism evidence="11 12">
    <name type="scientific">Terriglobus roseus</name>
    <dbReference type="NCBI Taxonomy" id="392734"/>
    <lineage>
        <taxon>Bacteria</taxon>
        <taxon>Pseudomonadati</taxon>
        <taxon>Acidobacteriota</taxon>
        <taxon>Terriglobia</taxon>
        <taxon>Terriglobales</taxon>
        <taxon>Acidobacteriaceae</taxon>
        <taxon>Terriglobus</taxon>
    </lineage>
</organism>
<dbReference type="Gene3D" id="2.140.10.10">
    <property type="entry name" value="Quinoprotein alcohol dehydrogenase-like superfamily"/>
    <property type="match status" value="2"/>
</dbReference>
<evidence type="ECO:0000313" key="12">
    <source>
        <dbReference type="Proteomes" id="UP000182427"/>
    </source>
</evidence>
<dbReference type="SMART" id="SM00564">
    <property type="entry name" value="PQQ"/>
    <property type="match status" value="6"/>
</dbReference>
<dbReference type="PANTHER" id="PTHR32303">
    <property type="entry name" value="QUINOPROTEIN ALCOHOL DEHYDROGENASE (CYTOCHROME C)"/>
    <property type="match status" value="1"/>
</dbReference>
<evidence type="ECO:0000256" key="7">
    <source>
        <dbReference type="ARBA" id="ARBA00023004"/>
    </source>
</evidence>
<evidence type="ECO:0000256" key="1">
    <source>
        <dbReference type="ARBA" id="ARBA00001931"/>
    </source>
</evidence>
<keyword evidence="5 9" id="KW-0732">Signal</keyword>
<accession>A0A1G7I0M9</accession>
<evidence type="ECO:0000256" key="5">
    <source>
        <dbReference type="ARBA" id="ARBA00022729"/>
    </source>
</evidence>